<reference evidence="2" key="1">
    <citation type="journal article" date="2023" name="G3 (Bethesda)">
        <title>A reference genome for the long-term kleptoplast-retaining sea slug Elysia crispata morphotype clarki.</title>
        <authorList>
            <person name="Eastman K.E."/>
            <person name="Pendleton A.L."/>
            <person name="Shaikh M.A."/>
            <person name="Suttiyut T."/>
            <person name="Ogas R."/>
            <person name="Tomko P."/>
            <person name="Gavelis G."/>
            <person name="Widhalm J.R."/>
            <person name="Wisecaver J.H."/>
        </authorList>
    </citation>
    <scope>NUCLEOTIDE SEQUENCE</scope>
    <source>
        <strain evidence="2">ECLA1</strain>
    </source>
</reference>
<accession>A0AAE1CT76</accession>
<comment type="caution">
    <text evidence="2">The sequence shown here is derived from an EMBL/GenBank/DDBJ whole genome shotgun (WGS) entry which is preliminary data.</text>
</comment>
<dbReference type="Proteomes" id="UP001283361">
    <property type="component" value="Unassembled WGS sequence"/>
</dbReference>
<proteinExistence type="predicted"/>
<protein>
    <submittedName>
        <fullName evidence="2">Uncharacterized protein</fullName>
    </submittedName>
</protein>
<evidence type="ECO:0000256" key="1">
    <source>
        <dbReference type="SAM" id="MobiDB-lite"/>
    </source>
</evidence>
<feature type="region of interest" description="Disordered" evidence="1">
    <location>
        <begin position="80"/>
        <end position="110"/>
    </location>
</feature>
<organism evidence="2 3">
    <name type="scientific">Elysia crispata</name>
    <name type="common">lettuce slug</name>
    <dbReference type="NCBI Taxonomy" id="231223"/>
    <lineage>
        <taxon>Eukaryota</taxon>
        <taxon>Metazoa</taxon>
        <taxon>Spiralia</taxon>
        <taxon>Lophotrochozoa</taxon>
        <taxon>Mollusca</taxon>
        <taxon>Gastropoda</taxon>
        <taxon>Heterobranchia</taxon>
        <taxon>Euthyneura</taxon>
        <taxon>Panpulmonata</taxon>
        <taxon>Sacoglossa</taxon>
        <taxon>Placobranchoidea</taxon>
        <taxon>Plakobranchidae</taxon>
        <taxon>Elysia</taxon>
    </lineage>
</organism>
<keyword evidence="3" id="KW-1185">Reference proteome</keyword>
<gene>
    <name evidence="2" type="ORF">RRG08_029126</name>
</gene>
<evidence type="ECO:0000313" key="3">
    <source>
        <dbReference type="Proteomes" id="UP001283361"/>
    </source>
</evidence>
<sequence>MYARVMYQHCLCLPTLPRKLNENDAKNGFLACENTKRLSTETRKCPQHYPRARQTGPSHGGLEAINGVLWTGLINPGSAWGREGADGGRDTAPPVSTKATENEGRDACGRGPSKDMTLFACMTHPLEIKAPNTLTFGAACDPLSHVHRAGISHQKPWSPCPGRCGQDKMRVGEELSQA</sequence>
<dbReference type="EMBL" id="JAWDGP010006848">
    <property type="protein sequence ID" value="KAK3734451.1"/>
    <property type="molecule type" value="Genomic_DNA"/>
</dbReference>
<dbReference type="AlphaFoldDB" id="A0AAE1CT76"/>
<name>A0AAE1CT76_9GAST</name>
<evidence type="ECO:0000313" key="2">
    <source>
        <dbReference type="EMBL" id="KAK3734451.1"/>
    </source>
</evidence>